<keyword evidence="4" id="KW-0460">Magnesium</keyword>
<dbReference type="InterPro" id="IPR006439">
    <property type="entry name" value="HAD-SF_hydro_IA"/>
</dbReference>
<comment type="cofactor">
    <cofactor evidence="1">
        <name>Mg(2+)</name>
        <dbReference type="ChEBI" id="CHEBI:18420"/>
    </cofactor>
</comment>
<name>A0A023DWS4_9PROT</name>
<dbReference type="AlphaFoldDB" id="A0A023DWS4"/>
<evidence type="ECO:0000256" key="3">
    <source>
        <dbReference type="ARBA" id="ARBA00022723"/>
    </source>
</evidence>
<dbReference type="InterPro" id="IPR036412">
    <property type="entry name" value="HAD-like_sf"/>
</dbReference>
<dbReference type="InterPro" id="IPR051600">
    <property type="entry name" value="Beta-PGM-like"/>
</dbReference>
<evidence type="ECO:0000313" key="6">
    <source>
        <dbReference type="Proteomes" id="UP000024842"/>
    </source>
</evidence>
<comment type="caution">
    <text evidence="5">The sequence shown here is derived from an EMBL/GenBank/DDBJ whole genome shotgun (WGS) entry which is preliminary data.</text>
</comment>
<comment type="similarity">
    <text evidence="2">Belongs to the HAD-like hydrolase superfamily. CbbY/CbbZ/Gph/YieH family.</text>
</comment>
<dbReference type="Proteomes" id="UP000024842">
    <property type="component" value="Unassembled WGS sequence"/>
</dbReference>
<dbReference type="InterPro" id="IPR023214">
    <property type="entry name" value="HAD_sf"/>
</dbReference>
<dbReference type="GO" id="GO:0046872">
    <property type="term" value="F:metal ion binding"/>
    <property type="evidence" value="ECO:0007669"/>
    <property type="project" value="UniProtKB-KW"/>
</dbReference>
<reference evidence="5 6" key="1">
    <citation type="journal article" date="2014" name="FEMS Microbiol. Lett.">
        <title>Draft genome sequences of three Holospora species (Holospora obtusa, Holospora undulata, and Holospora elegans), endonuclear symbiotic bacteria of the ciliate Paramecium caudatum.</title>
        <authorList>
            <person name="Dohra H."/>
            <person name="Tanaka K."/>
            <person name="Suzuki T."/>
            <person name="Fujishima M."/>
            <person name="Suzuki H."/>
        </authorList>
    </citation>
    <scope>NUCLEOTIDE SEQUENCE [LARGE SCALE GENOMIC DNA]</scope>
    <source>
        <strain evidence="5 6">E1</strain>
    </source>
</reference>
<dbReference type="GO" id="GO:0003824">
    <property type="term" value="F:catalytic activity"/>
    <property type="evidence" value="ECO:0007669"/>
    <property type="project" value="UniProtKB-ARBA"/>
</dbReference>
<dbReference type="EMBL" id="BAUP01000031">
    <property type="protein sequence ID" value="GAJ45801.1"/>
    <property type="molecule type" value="Genomic_DNA"/>
</dbReference>
<evidence type="ECO:0000256" key="2">
    <source>
        <dbReference type="ARBA" id="ARBA00006171"/>
    </source>
</evidence>
<sequence>MSFHKKSLNCVLWVLLDFDNSLMGTERITIPLLINRFNELYKDKISFLLTNECFEAQFKGKTRESLCNHLSNYFKIRVDYDVLYHEREQNITKSFQEHFVEMALHVIETLTVVRQKCGVALVTNSPLQRVFSAMRWADNRRGGELAKIFETSFFESGTSPKPLPNVYLLAMNQLRVLPENCVAVEDSVSGATASICAGIKTFGYTGFCYNRSCSEEQLKAAGVAQCFDDWRQFLNLI</sequence>
<dbReference type="SFLD" id="SFLDG01129">
    <property type="entry name" value="C1.5:_HAD__Beta-PGM__Phosphata"/>
    <property type="match status" value="1"/>
</dbReference>
<evidence type="ECO:0000313" key="5">
    <source>
        <dbReference type="EMBL" id="GAJ45801.1"/>
    </source>
</evidence>
<keyword evidence="6" id="KW-1185">Reference proteome</keyword>
<dbReference type="Gene3D" id="1.10.150.240">
    <property type="entry name" value="Putative phosphatase, domain 2"/>
    <property type="match status" value="1"/>
</dbReference>
<dbReference type="OrthoDB" id="9797743at2"/>
<dbReference type="STRING" id="1427503.HE1_00110"/>
<dbReference type="SFLD" id="SFLDS00003">
    <property type="entry name" value="Haloacid_Dehalogenase"/>
    <property type="match status" value="1"/>
</dbReference>
<dbReference type="Pfam" id="PF13419">
    <property type="entry name" value="HAD_2"/>
    <property type="match status" value="1"/>
</dbReference>
<dbReference type="InterPro" id="IPR041492">
    <property type="entry name" value="HAD_2"/>
</dbReference>
<dbReference type="PANTHER" id="PTHR46193">
    <property type="entry name" value="6-PHOSPHOGLUCONATE PHOSPHATASE"/>
    <property type="match status" value="1"/>
</dbReference>
<gene>
    <name evidence="5" type="ORF">HE1_00110</name>
</gene>
<dbReference type="SUPFAM" id="SSF56784">
    <property type="entry name" value="HAD-like"/>
    <property type="match status" value="1"/>
</dbReference>
<organism evidence="5 6">
    <name type="scientific">Holospora elegans E1</name>
    <dbReference type="NCBI Taxonomy" id="1427503"/>
    <lineage>
        <taxon>Bacteria</taxon>
        <taxon>Pseudomonadati</taxon>
        <taxon>Pseudomonadota</taxon>
        <taxon>Alphaproteobacteria</taxon>
        <taxon>Holosporales</taxon>
        <taxon>Holosporaceae</taxon>
        <taxon>Holospora</taxon>
    </lineage>
</organism>
<dbReference type="Gene3D" id="3.40.50.1000">
    <property type="entry name" value="HAD superfamily/HAD-like"/>
    <property type="match status" value="1"/>
</dbReference>
<dbReference type="InterPro" id="IPR023198">
    <property type="entry name" value="PGP-like_dom2"/>
</dbReference>
<keyword evidence="3" id="KW-0479">Metal-binding</keyword>
<protein>
    <submittedName>
        <fullName evidence="5">Phosphorylated carbohydrates phosphatase</fullName>
    </submittedName>
</protein>
<evidence type="ECO:0000256" key="4">
    <source>
        <dbReference type="ARBA" id="ARBA00022842"/>
    </source>
</evidence>
<accession>A0A023DWS4</accession>
<proteinExistence type="inferred from homology"/>
<dbReference type="NCBIfam" id="TIGR01509">
    <property type="entry name" value="HAD-SF-IA-v3"/>
    <property type="match status" value="1"/>
</dbReference>
<evidence type="ECO:0000256" key="1">
    <source>
        <dbReference type="ARBA" id="ARBA00001946"/>
    </source>
</evidence>
<dbReference type="PANTHER" id="PTHR46193:SF10">
    <property type="entry name" value="6-PHOSPHOGLUCONATE PHOSPHATASE"/>
    <property type="match status" value="1"/>
</dbReference>